<dbReference type="AlphaFoldDB" id="A0A0F9JYU6"/>
<organism evidence="1">
    <name type="scientific">marine sediment metagenome</name>
    <dbReference type="NCBI Taxonomy" id="412755"/>
    <lineage>
        <taxon>unclassified sequences</taxon>
        <taxon>metagenomes</taxon>
        <taxon>ecological metagenomes</taxon>
    </lineage>
</organism>
<gene>
    <name evidence="1" type="ORF">LCGC14_1700100</name>
</gene>
<sequence length="108" mass="12391">MIIIAKRPIEHDKSAFVNKKLEVELKIKKIVTEIYETKKDGIKEILKVSLVCPESGLTVTLKGKKATHELRDWDKRMLNTKETIHLTLSLPSVRQTAITESFSEETEE</sequence>
<protein>
    <submittedName>
        <fullName evidence="1">Uncharacterized protein</fullName>
    </submittedName>
</protein>
<comment type="caution">
    <text evidence="1">The sequence shown here is derived from an EMBL/GenBank/DDBJ whole genome shotgun (WGS) entry which is preliminary data.</text>
</comment>
<evidence type="ECO:0000313" key="1">
    <source>
        <dbReference type="EMBL" id="KKM15038.1"/>
    </source>
</evidence>
<name>A0A0F9JYU6_9ZZZZ</name>
<reference evidence="1" key="1">
    <citation type="journal article" date="2015" name="Nature">
        <title>Complex archaea that bridge the gap between prokaryotes and eukaryotes.</title>
        <authorList>
            <person name="Spang A."/>
            <person name="Saw J.H."/>
            <person name="Jorgensen S.L."/>
            <person name="Zaremba-Niedzwiedzka K."/>
            <person name="Martijn J."/>
            <person name="Lind A.E."/>
            <person name="van Eijk R."/>
            <person name="Schleper C."/>
            <person name="Guy L."/>
            <person name="Ettema T.J."/>
        </authorList>
    </citation>
    <scope>NUCLEOTIDE SEQUENCE</scope>
</reference>
<accession>A0A0F9JYU6</accession>
<dbReference type="EMBL" id="LAZR01015004">
    <property type="protein sequence ID" value="KKM15038.1"/>
    <property type="molecule type" value="Genomic_DNA"/>
</dbReference>
<proteinExistence type="predicted"/>